<dbReference type="SUPFAM" id="SSF52047">
    <property type="entry name" value="RNI-like"/>
    <property type="match status" value="1"/>
</dbReference>
<dbReference type="STRING" id="743788.S8E2F6"/>
<accession>S8E2F6</accession>
<sequence>MEDLGLAGASLHGPATRNSTATSVSRIPPEVLQEVFLSQNGFIIAQFPNLPFHSCIFSRFCRPFCWMAVAHVCQRWRAIALACRTLWTRFTISVHSEWTMELLRRSGNAPLCITYNLPTHPSKWDARLHSFAMVLGHLSRIEKLHLYQKSPSPLPSAVVGMLSGRAPLLRSLSLCGALFGPQNVLLRAAYIPGLLNPHNTPRLEYLTLSGPHNGLHLAGRCESTLKHLNIVTVIQGRLMHSPNTSTLLEVLSAAPLLETLDFERREPWVIFLHHAPLKHATLPRLYALTLATEGHEVVTVLDHLDLPVIRRLEIATVLDRVDASVFASTLQDKLTVLGAMHELIIEASPSDSPSSLQTLRFSGSATDPEPAVPTDKHSTRHRSLTLYLRGCDAMQVAGELCQRIVLNDVRSLEMQACNVSAAFWSATLQPMRSLVKLTVSGSFAAIHLPEALHPEPHGVGAEGAGNVSTDINATLETLRLPALRSLQLSWACLERTVDYDAGTVGAYSGSLCASLRARREAGARLEELRLDHCYNVNEATMSALRDVVEGAGGRVSVTACDGTMDSGYWDAISE</sequence>
<organism evidence="2 3">
    <name type="scientific">Fomitopsis schrenkii</name>
    <name type="common">Brown rot fungus</name>
    <dbReference type="NCBI Taxonomy" id="2126942"/>
    <lineage>
        <taxon>Eukaryota</taxon>
        <taxon>Fungi</taxon>
        <taxon>Dikarya</taxon>
        <taxon>Basidiomycota</taxon>
        <taxon>Agaricomycotina</taxon>
        <taxon>Agaricomycetes</taxon>
        <taxon>Polyporales</taxon>
        <taxon>Fomitopsis</taxon>
    </lineage>
</organism>
<dbReference type="InterPro" id="IPR032675">
    <property type="entry name" value="LRR_dom_sf"/>
</dbReference>
<feature type="region of interest" description="Disordered" evidence="1">
    <location>
        <begin position="349"/>
        <end position="378"/>
    </location>
</feature>
<feature type="region of interest" description="Disordered" evidence="1">
    <location>
        <begin position="1"/>
        <end position="22"/>
    </location>
</feature>
<evidence type="ECO:0000313" key="2">
    <source>
        <dbReference type="EMBL" id="EPS99351.1"/>
    </source>
</evidence>
<evidence type="ECO:0000256" key="1">
    <source>
        <dbReference type="SAM" id="MobiDB-lite"/>
    </source>
</evidence>
<name>S8E2F6_FOMSC</name>
<gene>
    <name evidence="2" type="ORF">FOMPIDRAFT_100299</name>
</gene>
<dbReference type="OrthoDB" id="2751518at2759"/>
<proteinExistence type="predicted"/>
<feature type="compositionally biased region" description="Polar residues" evidence="1">
    <location>
        <begin position="349"/>
        <end position="365"/>
    </location>
</feature>
<dbReference type="Gene3D" id="3.80.10.10">
    <property type="entry name" value="Ribonuclease Inhibitor"/>
    <property type="match status" value="1"/>
</dbReference>
<protein>
    <submittedName>
        <fullName evidence="2">Uncharacterized protein</fullName>
    </submittedName>
</protein>
<dbReference type="Proteomes" id="UP000015241">
    <property type="component" value="Unassembled WGS sequence"/>
</dbReference>
<dbReference type="EMBL" id="KE504157">
    <property type="protein sequence ID" value="EPS99351.1"/>
    <property type="molecule type" value="Genomic_DNA"/>
</dbReference>
<dbReference type="AlphaFoldDB" id="S8E2F6"/>
<keyword evidence="3" id="KW-1185">Reference proteome</keyword>
<dbReference type="HOGENOM" id="CLU_024199_2_2_1"/>
<reference evidence="2 3" key="1">
    <citation type="journal article" date="2012" name="Science">
        <title>The Paleozoic origin of enzymatic lignin decomposition reconstructed from 31 fungal genomes.</title>
        <authorList>
            <person name="Floudas D."/>
            <person name="Binder M."/>
            <person name="Riley R."/>
            <person name="Barry K."/>
            <person name="Blanchette R.A."/>
            <person name="Henrissat B."/>
            <person name="Martinez A.T."/>
            <person name="Otillar R."/>
            <person name="Spatafora J.W."/>
            <person name="Yadav J.S."/>
            <person name="Aerts A."/>
            <person name="Benoit I."/>
            <person name="Boyd A."/>
            <person name="Carlson A."/>
            <person name="Copeland A."/>
            <person name="Coutinho P.M."/>
            <person name="de Vries R.P."/>
            <person name="Ferreira P."/>
            <person name="Findley K."/>
            <person name="Foster B."/>
            <person name="Gaskell J."/>
            <person name="Glotzer D."/>
            <person name="Gorecki P."/>
            <person name="Heitman J."/>
            <person name="Hesse C."/>
            <person name="Hori C."/>
            <person name="Igarashi K."/>
            <person name="Jurgens J.A."/>
            <person name="Kallen N."/>
            <person name="Kersten P."/>
            <person name="Kohler A."/>
            <person name="Kuees U."/>
            <person name="Kumar T.K.A."/>
            <person name="Kuo A."/>
            <person name="LaButti K."/>
            <person name="Larrondo L.F."/>
            <person name="Lindquist E."/>
            <person name="Ling A."/>
            <person name="Lombard V."/>
            <person name="Lucas S."/>
            <person name="Lundell T."/>
            <person name="Martin R."/>
            <person name="McLaughlin D.J."/>
            <person name="Morgenstern I."/>
            <person name="Morin E."/>
            <person name="Murat C."/>
            <person name="Nagy L.G."/>
            <person name="Nolan M."/>
            <person name="Ohm R.A."/>
            <person name="Patyshakuliyeva A."/>
            <person name="Rokas A."/>
            <person name="Ruiz-Duenas F.J."/>
            <person name="Sabat G."/>
            <person name="Salamov A."/>
            <person name="Samejima M."/>
            <person name="Schmutz J."/>
            <person name="Slot J.C."/>
            <person name="St John F."/>
            <person name="Stenlid J."/>
            <person name="Sun H."/>
            <person name="Sun S."/>
            <person name="Syed K."/>
            <person name="Tsang A."/>
            <person name="Wiebenga A."/>
            <person name="Young D."/>
            <person name="Pisabarro A."/>
            <person name="Eastwood D.C."/>
            <person name="Martin F."/>
            <person name="Cullen D."/>
            <person name="Grigoriev I.V."/>
            <person name="Hibbett D.S."/>
        </authorList>
    </citation>
    <scope>NUCLEOTIDE SEQUENCE</scope>
    <source>
        <strain evidence="3">FP-58527</strain>
    </source>
</reference>
<evidence type="ECO:0000313" key="3">
    <source>
        <dbReference type="Proteomes" id="UP000015241"/>
    </source>
</evidence>
<dbReference type="InParanoid" id="S8E2F6"/>